<organism evidence="5 6">
    <name type="scientific">Tritrichomonas foetus</name>
    <dbReference type="NCBI Taxonomy" id="1144522"/>
    <lineage>
        <taxon>Eukaryota</taxon>
        <taxon>Metamonada</taxon>
        <taxon>Parabasalia</taxon>
        <taxon>Tritrichomonadida</taxon>
        <taxon>Tritrichomonadidae</taxon>
        <taxon>Tritrichomonas</taxon>
    </lineage>
</organism>
<comment type="caution">
    <text evidence="5">The sequence shown here is derived from an EMBL/GenBank/DDBJ whole genome shotgun (WGS) entry which is preliminary data.</text>
</comment>
<accession>A0A1J4JTZ6</accession>
<dbReference type="InterPro" id="IPR013766">
    <property type="entry name" value="Thioredoxin_domain"/>
</dbReference>
<dbReference type="EMBL" id="MLAK01000928">
    <property type="protein sequence ID" value="OHT00980.1"/>
    <property type="molecule type" value="Genomic_DNA"/>
</dbReference>
<feature type="domain" description="Thioredoxin" evidence="4">
    <location>
        <begin position="1"/>
        <end position="124"/>
    </location>
</feature>
<evidence type="ECO:0000259" key="4">
    <source>
        <dbReference type="PROSITE" id="PS51352"/>
    </source>
</evidence>
<feature type="chain" id="PRO_5013289391" evidence="3">
    <location>
        <begin position="17"/>
        <end position="235"/>
    </location>
</feature>
<sequence length="235" mass="26582">MIFSLFFVFLSAQGHPYSVEITKDNLDDIIGKSKHVFIHFYSEGCRHCIKMAPEWNEVVRIYHPVTEIVMATINCDRWSSICYNLEGTSTPSIQHFAPGKKKGVQYKGAKTFEPIQKFVAEKTSIQPLIPQNCLIFVTPEELNQALSEGPALVIVDNHKSMNYDHPQIRACENQTDIPILALSQPFYPKESENICQGADHCILYVDDGKKVPFTKTVETNALLDFIDSNKGNDEL</sequence>
<keyword evidence="2 3" id="KW-0732">Signal</keyword>
<dbReference type="InterPro" id="IPR051063">
    <property type="entry name" value="PDI"/>
</dbReference>
<feature type="signal peptide" evidence="3">
    <location>
        <begin position="1"/>
        <end position="16"/>
    </location>
</feature>
<proteinExistence type="inferred from homology"/>
<dbReference type="RefSeq" id="XP_068354116.1">
    <property type="nucleotide sequence ID" value="XM_068508336.1"/>
</dbReference>
<comment type="similarity">
    <text evidence="1">Belongs to the protein disulfide isomerase family.</text>
</comment>
<evidence type="ECO:0000313" key="5">
    <source>
        <dbReference type="EMBL" id="OHT00980.1"/>
    </source>
</evidence>
<dbReference type="GeneID" id="94843040"/>
<dbReference type="OrthoDB" id="427280at2759"/>
<reference evidence="5" key="1">
    <citation type="submission" date="2016-10" db="EMBL/GenBank/DDBJ databases">
        <authorList>
            <person name="Benchimol M."/>
            <person name="Almeida L.G."/>
            <person name="Vasconcelos A.T."/>
            <person name="Perreira-Neves A."/>
            <person name="Rosa I.A."/>
            <person name="Tasca T."/>
            <person name="Bogo M.R."/>
            <person name="de Souza W."/>
        </authorList>
    </citation>
    <scope>NUCLEOTIDE SEQUENCE [LARGE SCALE GENOMIC DNA]</scope>
    <source>
        <strain evidence="5">K</strain>
    </source>
</reference>
<dbReference type="Pfam" id="PF00085">
    <property type="entry name" value="Thioredoxin"/>
    <property type="match status" value="1"/>
</dbReference>
<dbReference type="VEuPathDB" id="TrichDB:TRFO_32144"/>
<name>A0A1J4JTZ6_9EUKA</name>
<evidence type="ECO:0000313" key="6">
    <source>
        <dbReference type="Proteomes" id="UP000179807"/>
    </source>
</evidence>
<dbReference type="PROSITE" id="PS51352">
    <property type="entry name" value="THIOREDOXIN_2"/>
    <property type="match status" value="1"/>
</dbReference>
<dbReference type="Gene3D" id="3.40.30.10">
    <property type="entry name" value="Glutaredoxin"/>
    <property type="match status" value="1"/>
</dbReference>
<dbReference type="CDD" id="cd02961">
    <property type="entry name" value="PDI_a_family"/>
    <property type="match status" value="1"/>
</dbReference>
<evidence type="ECO:0000256" key="2">
    <source>
        <dbReference type="ARBA" id="ARBA00022729"/>
    </source>
</evidence>
<dbReference type="GO" id="GO:0006457">
    <property type="term" value="P:protein folding"/>
    <property type="evidence" value="ECO:0007669"/>
    <property type="project" value="TreeGrafter"/>
</dbReference>
<dbReference type="AlphaFoldDB" id="A0A1J4JTZ6"/>
<protein>
    <submittedName>
        <fullName evidence="5">Thioredoxin family protein</fullName>
    </submittedName>
</protein>
<dbReference type="GO" id="GO:0003756">
    <property type="term" value="F:protein disulfide isomerase activity"/>
    <property type="evidence" value="ECO:0007669"/>
    <property type="project" value="TreeGrafter"/>
</dbReference>
<gene>
    <name evidence="5" type="ORF">TRFO_32144</name>
</gene>
<dbReference type="InterPro" id="IPR036249">
    <property type="entry name" value="Thioredoxin-like_sf"/>
</dbReference>
<evidence type="ECO:0000256" key="3">
    <source>
        <dbReference type="SAM" id="SignalP"/>
    </source>
</evidence>
<dbReference type="SUPFAM" id="SSF52833">
    <property type="entry name" value="Thioredoxin-like"/>
    <property type="match status" value="1"/>
</dbReference>
<dbReference type="PANTHER" id="PTHR45672">
    <property type="entry name" value="PROTEIN DISULFIDE-ISOMERASE C17H9.14C-RELATED"/>
    <property type="match status" value="1"/>
</dbReference>
<evidence type="ECO:0000256" key="1">
    <source>
        <dbReference type="ARBA" id="ARBA00006347"/>
    </source>
</evidence>
<dbReference type="Proteomes" id="UP000179807">
    <property type="component" value="Unassembled WGS sequence"/>
</dbReference>
<dbReference type="PANTHER" id="PTHR45672:SF3">
    <property type="entry name" value="THIOREDOXIN DOMAIN-CONTAINING PROTEIN 5"/>
    <property type="match status" value="1"/>
</dbReference>
<dbReference type="GO" id="GO:0005783">
    <property type="term" value="C:endoplasmic reticulum"/>
    <property type="evidence" value="ECO:0007669"/>
    <property type="project" value="TreeGrafter"/>
</dbReference>
<keyword evidence="6" id="KW-1185">Reference proteome</keyword>